<dbReference type="InterPro" id="IPR012429">
    <property type="entry name" value="HGSNAT_cat"/>
</dbReference>
<feature type="transmembrane region" description="Helical" evidence="1">
    <location>
        <begin position="216"/>
        <end position="234"/>
    </location>
</feature>
<feature type="transmembrane region" description="Helical" evidence="1">
    <location>
        <begin position="385"/>
        <end position="409"/>
    </location>
</feature>
<dbReference type="AlphaFoldDB" id="A0AAN7KUY7"/>
<gene>
    <name evidence="3" type="ORF">SAY87_028565</name>
</gene>
<name>A0AAN7KUY7_9MYRT</name>
<feature type="transmembrane region" description="Helical" evidence="1">
    <location>
        <begin position="458"/>
        <end position="478"/>
    </location>
</feature>
<keyword evidence="1" id="KW-0472">Membrane</keyword>
<dbReference type="Pfam" id="PF07786">
    <property type="entry name" value="HGSNAT_cat"/>
    <property type="match status" value="1"/>
</dbReference>
<dbReference type="Proteomes" id="UP001345219">
    <property type="component" value="Chromosome 22"/>
</dbReference>
<accession>A0AAN7KUY7</accession>
<keyword evidence="1" id="KW-1133">Transmembrane helix</keyword>
<evidence type="ECO:0000259" key="2">
    <source>
        <dbReference type="Pfam" id="PF07786"/>
    </source>
</evidence>
<reference evidence="3 4" key="1">
    <citation type="journal article" date="2023" name="Hortic Res">
        <title>Pangenome of water caltrop reveals structural variations and asymmetric subgenome divergence after allopolyploidization.</title>
        <authorList>
            <person name="Zhang X."/>
            <person name="Chen Y."/>
            <person name="Wang L."/>
            <person name="Yuan Y."/>
            <person name="Fang M."/>
            <person name="Shi L."/>
            <person name="Lu R."/>
            <person name="Comes H.P."/>
            <person name="Ma Y."/>
            <person name="Chen Y."/>
            <person name="Huang G."/>
            <person name="Zhou Y."/>
            <person name="Zheng Z."/>
            <person name="Qiu Y."/>
        </authorList>
    </citation>
    <scope>NUCLEOTIDE SEQUENCE [LARGE SCALE GENOMIC DNA]</scope>
    <source>
        <tissue evidence="3">Roots</tissue>
    </source>
</reference>
<feature type="transmembrane region" description="Helical" evidence="1">
    <location>
        <begin position="106"/>
        <end position="127"/>
    </location>
</feature>
<organism evidence="3 4">
    <name type="scientific">Trapa incisa</name>
    <dbReference type="NCBI Taxonomy" id="236973"/>
    <lineage>
        <taxon>Eukaryota</taxon>
        <taxon>Viridiplantae</taxon>
        <taxon>Streptophyta</taxon>
        <taxon>Embryophyta</taxon>
        <taxon>Tracheophyta</taxon>
        <taxon>Spermatophyta</taxon>
        <taxon>Magnoliopsida</taxon>
        <taxon>eudicotyledons</taxon>
        <taxon>Gunneridae</taxon>
        <taxon>Pentapetalae</taxon>
        <taxon>rosids</taxon>
        <taxon>malvids</taxon>
        <taxon>Myrtales</taxon>
        <taxon>Lythraceae</taxon>
        <taxon>Trapa</taxon>
    </lineage>
</organism>
<evidence type="ECO:0000256" key="1">
    <source>
        <dbReference type="SAM" id="Phobius"/>
    </source>
</evidence>
<keyword evidence="1" id="KW-0812">Transmembrane</keyword>
<feature type="domain" description="Heparan-alpha-glucosaminide N-acetyltransferase catalytic" evidence="2">
    <location>
        <begin position="68"/>
        <end position="195"/>
    </location>
</feature>
<keyword evidence="4" id="KW-1185">Reference proteome</keyword>
<evidence type="ECO:0000313" key="4">
    <source>
        <dbReference type="Proteomes" id="UP001345219"/>
    </source>
</evidence>
<dbReference type="EMBL" id="JAXIOK010000004">
    <property type="protein sequence ID" value="KAK4773546.1"/>
    <property type="molecule type" value="Genomic_DNA"/>
</dbReference>
<feature type="transmembrane region" description="Helical" evidence="1">
    <location>
        <begin position="178"/>
        <end position="196"/>
    </location>
</feature>
<comment type="caution">
    <text evidence="3">The sequence shown here is derived from an EMBL/GenBank/DDBJ whole genome shotgun (WGS) entry which is preliminary data.</text>
</comment>
<sequence length="494" mass="54767">MCKSISEREMGMYERIKTEEEGGVCDGVGNGDDLEIAAAKVPTPTSVSLCIVGRSVLAPEHRQKNDTRLVSLDVFRGLSVALMILVDDAGGLIPAINHSPWDGVTLADFVMPFFLFIVGVSLGLAYKKLEDRLVATRKALLRALKLFLLGLFLQGGYFHPLGNLTYGLDVGRIRVMGILQRIAVAYVLAALSEIWLTKHVAVKSKSSIATRYWSQWVMVICLSAIYMLLLYGLTVTDWEYQIPFEASSYQKLYKVKCGVRGDTGPACNVVGMIDRNLLGIHHLYKRPIYSRTKDCSINSPNYGPLPPNAPPWCLAPFDPEGLLSSVMAVVTCLVGLHFGHIIIHFKDHKDRTSHWVIASSCLLLVGLALSFLGMPVNKPLYTLSYMSVTAGAAGLLFTTIYLMVSYIVMDIDWLVYLILHSQINLESVCLKVLDLPQVDVIGIRWATKVLEWMGKHALTIYVLAASNLLPIILQGFYWRYPGNNILSLIGIRKS</sequence>
<feature type="transmembrane region" description="Helical" evidence="1">
    <location>
        <begin position="139"/>
        <end position="158"/>
    </location>
</feature>
<proteinExistence type="predicted"/>
<feature type="transmembrane region" description="Helical" evidence="1">
    <location>
        <begin position="322"/>
        <end position="343"/>
    </location>
</feature>
<feature type="transmembrane region" description="Helical" evidence="1">
    <location>
        <begin position="69"/>
        <end position="86"/>
    </location>
</feature>
<feature type="transmembrane region" description="Helical" evidence="1">
    <location>
        <begin position="355"/>
        <end position="373"/>
    </location>
</feature>
<dbReference type="PANTHER" id="PTHR31061:SF24">
    <property type="entry name" value="LD22376P"/>
    <property type="match status" value="1"/>
</dbReference>
<protein>
    <recommendedName>
        <fullName evidence="2">Heparan-alpha-glucosaminide N-acetyltransferase catalytic domain-containing protein</fullName>
    </recommendedName>
</protein>
<evidence type="ECO:0000313" key="3">
    <source>
        <dbReference type="EMBL" id="KAK4773546.1"/>
    </source>
</evidence>
<dbReference type="PANTHER" id="PTHR31061">
    <property type="entry name" value="LD22376P"/>
    <property type="match status" value="1"/>
</dbReference>